<feature type="transmembrane region" description="Helical" evidence="1">
    <location>
        <begin position="12"/>
        <end position="31"/>
    </location>
</feature>
<organism evidence="2">
    <name type="scientific">Rhizophora mucronata</name>
    <name type="common">Asiatic mangrove</name>
    <dbReference type="NCBI Taxonomy" id="61149"/>
    <lineage>
        <taxon>Eukaryota</taxon>
        <taxon>Viridiplantae</taxon>
        <taxon>Streptophyta</taxon>
        <taxon>Embryophyta</taxon>
        <taxon>Tracheophyta</taxon>
        <taxon>Spermatophyta</taxon>
        <taxon>Magnoliopsida</taxon>
        <taxon>eudicotyledons</taxon>
        <taxon>Gunneridae</taxon>
        <taxon>Pentapetalae</taxon>
        <taxon>rosids</taxon>
        <taxon>fabids</taxon>
        <taxon>Malpighiales</taxon>
        <taxon>Rhizophoraceae</taxon>
        <taxon>Rhizophora</taxon>
    </lineage>
</organism>
<dbReference type="AlphaFoldDB" id="A0A2P2PC64"/>
<name>A0A2P2PC64_RHIMU</name>
<keyword evidence="1" id="KW-0472">Membrane</keyword>
<accession>A0A2P2PC64</accession>
<reference evidence="2" key="1">
    <citation type="submission" date="2018-02" db="EMBL/GenBank/DDBJ databases">
        <title>Rhizophora mucronata_Transcriptome.</title>
        <authorList>
            <person name="Meera S.P."/>
            <person name="Sreeshan A."/>
            <person name="Augustine A."/>
        </authorList>
    </citation>
    <scope>NUCLEOTIDE SEQUENCE</scope>
    <source>
        <tissue evidence="2">Leaf</tissue>
    </source>
</reference>
<protein>
    <submittedName>
        <fullName evidence="2">Uncharacterized protein</fullName>
    </submittedName>
</protein>
<proteinExistence type="predicted"/>
<evidence type="ECO:0000256" key="1">
    <source>
        <dbReference type="SAM" id="Phobius"/>
    </source>
</evidence>
<keyword evidence="1" id="KW-0812">Transmembrane</keyword>
<keyword evidence="1" id="KW-1133">Transmembrane helix</keyword>
<evidence type="ECO:0000313" key="2">
    <source>
        <dbReference type="EMBL" id="MBX52346.1"/>
    </source>
</evidence>
<feature type="transmembrane region" description="Helical" evidence="1">
    <location>
        <begin position="37"/>
        <end position="59"/>
    </location>
</feature>
<sequence>MTQPCASYSIIRYGCPVTFYVFLQFMCILFFNDMWSFFFLPSICACMLLEFRLDVFYICEM</sequence>
<dbReference type="EMBL" id="GGEC01071862">
    <property type="protein sequence ID" value="MBX52346.1"/>
    <property type="molecule type" value="Transcribed_RNA"/>
</dbReference>